<dbReference type="Proteomes" id="UP000001739">
    <property type="component" value="Chromosome 1"/>
</dbReference>
<evidence type="ECO:0000313" key="1">
    <source>
        <dbReference type="EMBL" id="ACD15854.1"/>
    </source>
</evidence>
<organism evidence="1 2">
    <name type="scientific">Paraburkholderia phytofirmans (strain DSM 17436 / LMG 22146 / PsJN)</name>
    <name type="common">Burkholderia phytofirmans</name>
    <dbReference type="NCBI Taxonomy" id="398527"/>
    <lineage>
        <taxon>Bacteria</taxon>
        <taxon>Pseudomonadati</taxon>
        <taxon>Pseudomonadota</taxon>
        <taxon>Betaproteobacteria</taxon>
        <taxon>Burkholderiales</taxon>
        <taxon>Burkholderiaceae</taxon>
        <taxon>Paraburkholderia</taxon>
    </lineage>
</organism>
<sequence>MHEKLLTERLIRNAKGPLGRRLDALAAWLAWIAGRKFVVVIGRRSVTAPKARR</sequence>
<dbReference type="KEGG" id="bpy:Bphyt_1439"/>
<gene>
    <name evidence="1" type="ordered locus">Bphyt_1439</name>
</gene>
<reference evidence="1 2" key="1">
    <citation type="journal article" date="2011" name="J. Bacteriol.">
        <title>Complete genome sequence of the plant growth-promoting endophyte Burkholderia phytofirmans strain PsJN.</title>
        <authorList>
            <person name="Weilharter A."/>
            <person name="Mitter B."/>
            <person name="Shin M.V."/>
            <person name="Chain P.S."/>
            <person name="Nowak J."/>
            <person name="Sessitsch A."/>
        </authorList>
    </citation>
    <scope>NUCLEOTIDE SEQUENCE [LARGE SCALE GENOMIC DNA]</scope>
    <source>
        <strain evidence="2">DSM 17436 / LMG 22146 / PsJN</strain>
    </source>
</reference>
<name>B2T2P3_PARPJ</name>
<dbReference type="EMBL" id="CP001052">
    <property type="protein sequence ID" value="ACD15854.1"/>
    <property type="molecule type" value="Genomic_DNA"/>
</dbReference>
<proteinExistence type="predicted"/>
<evidence type="ECO:0000313" key="2">
    <source>
        <dbReference type="Proteomes" id="UP000001739"/>
    </source>
</evidence>
<accession>B2T2P3</accession>
<dbReference type="AlphaFoldDB" id="B2T2P3"/>
<protein>
    <submittedName>
        <fullName evidence="1">Uncharacterized protein</fullName>
    </submittedName>
</protein>
<dbReference type="HOGENOM" id="CLU_3059409_0_0_4"/>